<name>A0A7J7IJI9_9RHOD</name>
<organism evidence="2 3">
    <name type="scientific">Cyanidiococcus yangmingshanensis</name>
    <dbReference type="NCBI Taxonomy" id="2690220"/>
    <lineage>
        <taxon>Eukaryota</taxon>
        <taxon>Rhodophyta</taxon>
        <taxon>Bangiophyceae</taxon>
        <taxon>Cyanidiales</taxon>
        <taxon>Cyanidiaceae</taxon>
        <taxon>Cyanidiococcus</taxon>
    </lineage>
</organism>
<keyword evidence="1" id="KW-0732">Signal</keyword>
<dbReference type="Proteomes" id="UP000530660">
    <property type="component" value="Unassembled WGS sequence"/>
</dbReference>
<feature type="signal peptide" evidence="1">
    <location>
        <begin position="1"/>
        <end position="20"/>
    </location>
</feature>
<gene>
    <name evidence="2" type="ORF">F1559_000851</name>
</gene>
<evidence type="ECO:0000313" key="3">
    <source>
        <dbReference type="Proteomes" id="UP000530660"/>
    </source>
</evidence>
<comment type="caution">
    <text evidence="2">The sequence shown here is derived from an EMBL/GenBank/DDBJ whole genome shotgun (WGS) entry which is preliminary data.</text>
</comment>
<evidence type="ECO:0000313" key="2">
    <source>
        <dbReference type="EMBL" id="KAF6002924.1"/>
    </source>
</evidence>
<accession>A0A7J7IJI9</accession>
<feature type="chain" id="PRO_5029779793" evidence="1">
    <location>
        <begin position="21"/>
        <end position="370"/>
    </location>
</feature>
<evidence type="ECO:0000256" key="1">
    <source>
        <dbReference type="SAM" id="SignalP"/>
    </source>
</evidence>
<protein>
    <submittedName>
        <fullName evidence="2">Uncharacterized protein</fullName>
    </submittedName>
</protein>
<sequence length="370" mass="42812">MLKQALLYFLLFELVRNALRWYTNRQLYNERLGHQAVTTLTGFEVKPVAPVRLHVSHHKTAGAVAKQYTEYVLEVRSKFCFDSSTGMLSLSPVLRQHELSLDLDAERRVRSFLQQHGLRIETNSSPEFVHDTATFLQNETLVLTWLSRAAHFNPAHFAGEWLSAWALLLERVAKKSETSLPMVLWRPATNEHTPSPLAACETEHDHGSVFCVFLHTMVAEYSLLQASPKALRRNTRLCGTRLFIPGLLKSRFFRSQEDAIAWREAVLRYLGIQDLVRTGRPCADPNFLRHHPPRLVQRPQWQRPQPRLCVTYLRRGAQRRSDVACRRRCLANEDQMIALLRRYRGVFHYDLRVVEASANDYHVGLRSPHC</sequence>
<dbReference type="EMBL" id="VWRR01000008">
    <property type="protein sequence ID" value="KAF6002924.1"/>
    <property type="molecule type" value="Genomic_DNA"/>
</dbReference>
<reference evidence="2 3" key="1">
    <citation type="journal article" date="2020" name="J. Phycol.">
        <title>Comparative genome analysis reveals Cyanidiococcus gen. nov., a new extremophilic red algal genus sister to Cyanidioschyzon (Cyanidioschyzonaceae, Rhodophyta).</title>
        <authorList>
            <person name="Liu S.-L."/>
            <person name="Chiang Y.-R."/>
            <person name="Yoon H.S."/>
            <person name="Fu H.-Y."/>
        </authorList>
    </citation>
    <scope>NUCLEOTIDE SEQUENCE [LARGE SCALE GENOMIC DNA]</scope>
    <source>
        <strain evidence="2 3">THAL066</strain>
    </source>
</reference>
<keyword evidence="3" id="KW-1185">Reference proteome</keyword>
<proteinExistence type="predicted"/>
<dbReference type="AlphaFoldDB" id="A0A7J7IJI9"/>